<evidence type="ECO:0008006" key="4">
    <source>
        <dbReference type="Google" id="ProtNLM"/>
    </source>
</evidence>
<keyword evidence="3" id="KW-1185">Reference proteome</keyword>
<dbReference type="EMBL" id="CP133568">
    <property type="protein sequence ID" value="WMT05307.1"/>
    <property type="molecule type" value="Genomic_DNA"/>
</dbReference>
<accession>A0ABY9PHI1</accession>
<evidence type="ECO:0000313" key="3">
    <source>
        <dbReference type="Proteomes" id="UP001229313"/>
    </source>
</evidence>
<organism evidence="2 3">
    <name type="scientific">Lysobacter yananisis</name>
    <dbReference type="NCBI Taxonomy" id="1003114"/>
    <lineage>
        <taxon>Bacteria</taxon>
        <taxon>Pseudomonadati</taxon>
        <taxon>Pseudomonadota</taxon>
        <taxon>Gammaproteobacteria</taxon>
        <taxon>Lysobacterales</taxon>
        <taxon>Lysobacteraceae</taxon>
        <taxon>Lysobacter</taxon>
    </lineage>
</organism>
<feature type="transmembrane region" description="Helical" evidence="1">
    <location>
        <begin position="316"/>
        <end position="336"/>
    </location>
</feature>
<feature type="transmembrane region" description="Helical" evidence="1">
    <location>
        <begin position="89"/>
        <end position="108"/>
    </location>
</feature>
<gene>
    <name evidence="2" type="ORF">RDV84_10815</name>
</gene>
<feature type="transmembrane region" description="Helical" evidence="1">
    <location>
        <begin position="114"/>
        <end position="136"/>
    </location>
</feature>
<feature type="transmembrane region" description="Helical" evidence="1">
    <location>
        <begin position="9"/>
        <end position="26"/>
    </location>
</feature>
<proteinExistence type="predicted"/>
<evidence type="ECO:0000313" key="2">
    <source>
        <dbReference type="EMBL" id="WMT05307.1"/>
    </source>
</evidence>
<keyword evidence="1" id="KW-0472">Membrane</keyword>
<sequence length="342" mass="36876">MSASMRKRLYHVAAVVLGTLTLMFALEGVRPDGHSPWLGLLLLLAGMAAAGTCAIAAWRIDLDAADRRHAQVREALRDGEVRGVGADPAWTLAALAAFAALCGGLAWSELARGRIALALIPGALAAAFGIGALWRWRARGARGELRIDAAGVRSPDFGLIAWADVVGLRRYRMRVLDTDSEGLQLLVRDPARYIARVPAWRRRYSGLDGAGRRFAPLLLPLDLYGIAPEPAYVAATTLRRRVAAPFVDGWQPQMDDTEIDELLTASPLRIAAPANDGPNAANDIANAAADDAHPQLAALRRQLRCRARERRWRETAPVRAGIALAVALGYVVLRAWSEGLLG</sequence>
<reference evidence="2 3" key="1">
    <citation type="submission" date="2023-08" db="EMBL/GenBank/DDBJ databases">
        <title>The whole genome sequence of Lysobacter yananisis.</title>
        <authorList>
            <person name="Sun H."/>
        </authorList>
    </citation>
    <scope>NUCLEOTIDE SEQUENCE [LARGE SCALE GENOMIC DNA]</scope>
    <source>
        <strain evidence="2 3">SNNU513</strain>
    </source>
</reference>
<keyword evidence="1" id="KW-1133">Transmembrane helix</keyword>
<dbReference type="RefSeq" id="WP_309153414.1">
    <property type="nucleotide sequence ID" value="NZ_CP133568.1"/>
</dbReference>
<evidence type="ECO:0000256" key="1">
    <source>
        <dbReference type="SAM" id="Phobius"/>
    </source>
</evidence>
<keyword evidence="1" id="KW-0812">Transmembrane</keyword>
<name>A0ABY9PHI1_9GAMM</name>
<feature type="transmembrane region" description="Helical" evidence="1">
    <location>
        <begin position="38"/>
        <end position="58"/>
    </location>
</feature>
<protein>
    <recommendedName>
        <fullName evidence="4">PH domain-containing protein</fullName>
    </recommendedName>
</protein>
<dbReference type="Proteomes" id="UP001229313">
    <property type="component" value="Chromosome"/>
</dbReference>